<proteinExistence type="predicted"/>
<accession>A0AAV5EB97</accession>
<keyword evidence="3" id="KW-1185">Reference proteome</keyword>
<feature type="region of interest" description="Disordered" evidence="1">
    <location>
        <begin position="1"/>
        <end position="22"/>
    </location>
</feature>
<sequence>MRPPALTVADGSGDSGEDWGRRLGADTCEAEFWARERSDGWIPEDKQPQEILEPAIVKDHQLVQQQKLYAATPLLNH</sequence>
<evidence type="ECO:0000313" key="2">
    <source>
        <dbReference type="EMBL" id="GJN20654.1"/>
    </source>
</evidence>
<evidence type="ECO:0000256" key="1">
    <source>
        <dbReference type="SAM" id="MobiDB-lite"/>
    </source>
</evidence>
<dbReference type="EMBL" id="BQKI01000075">
    <property type="protein sequence ID" value="GJN20654.1"/>
    <property type="molecule type" value="Genomic_DNA"/>
</dbReference>
<evidence type="ECO:0000313" key="3">
    <source>
        <dbReference type="Proteomes" id="UP001054889"/>
    </source>
</evidence>
<dbReference type="Proteomes" id="UP001054889">
    <property type="component" value="Unassembled WGS sequence"/>
</dbReference>
<gene>
    <name evidence="2" type="primary">gb08054</name>
    <name evidence="2" type="ORF">PR202_gb08054</name>
</gene>
<name>A0AAV5EB97_ELECO</name>
<reference evidence="2" key="2">
    <citation type="submission" date="2021-12" db="EMBL/GenBank/DDBJ databases">
        <title>Resequencing data analysis of finger millet.</title>
        <authorList>
            <person name="Hatakeyama M."/>
            <person name="Aluri S."/>
            <person name="Balachadran M.T."/>
            <person name="Sivarajan S.R."/>
            <person name="Poveda L."/>
            <person name="Shimizu-Inatsugi R."/>
            <person name="Schlapbach R."/>
            <person name="Sreeman S.M."/>
            <person name="Shimizu K.K."/>
        </authorList>
    </citation>
    <scope>NUCLEOTIDE SEQUENCE</scope>
</reference>
<reference evidence="2" key="1">
    <citation type="journal article" date="2018" name="DNA Res.">
        <title>Multiple hybrid de novo genome assembly of finger millet, an orphan allotetraploid crop.</title>
        <authorList>
            <person name="Hatakeyama M."/>
            <person name="Aluri S."/>
            <person name="Balachadran M.T."/>
            <person name="Sivarajan S.R."/>
            <person name="Patrignani A."/>
            <person name="Gruter S."/>
            <person name="Poveda L."/>
            <person name="Shimizu-Inatsugi R."/>
            <person name="Baeten J."/>
            <person name="Francoijs K.J."/>
            <person name="Nataraja K.N."/>
            <person name="Reddy Y.A.N."/>
            <person name="Phadnis S."/>
            <person name="Ravikumar R.L."/>
            <person name="Schlapbach R."/>
            <person name="Sreeman S.M."/>
            <person name="Shimizu K.K."/>
        </authorList>
    </citation>
    <scope>NUCLEOTIDE SEQUENCE</scope>
</reference>
<comment type="caution">
    <text evidence="2">The sequence shown here is derived from an EMBL/GenBank/DDBJ whole genome shotgun (WGS) entry which is preliminary data.</text>
</comment>
<organism evidence="2 3">
    <name type="scientific">Eleusine coracana subsp. coracana</name>
    <dbReference type="NCBI Taxonomy" id="191504"/>
    <lineage>
        <taxon>Eukaryota</taxon>
        <taxon>Viridiplantae</taxon>
        <taxon>Streptophyta</taxon>
        <taxon>Embryophyta</taxon>
        <taxon>Tracheophyta</taxon>
        <taxon>Spermatophyta</taxon>
        <taxon>Magnoliopsida</taxon>
        <taxon>Liliopsida</taxon>
        <taxon>Poales</taxon>
        <taxon>Poaceae</taxon>
        <taxon>PACMAD clade</taxon>
        <taxon>Chloridoideae</taxon>
        <taxon>Cynodonteae</taxon>
        <taxon>Eleusininae</taxon>
        <taxon>Eleusine</taxon>
    </lineage>
</organism>
<dbReference type="AlphaFoldDB" id="A0AAV5EB97"/>
<protein>
    <submittedName>
        <fullName evidence="2">Uncharacterized protein</fullName>
    </submittedName>
</protein>